<evidence type="ECO:0000313" key="2">
    <source>
        <dbReference type="Proteomes" id="UP000886501"/>
    </source>
</evidence>
<organism evidence="1 2">
    <name type="scientific">Thelephora ganbajun</name>
    <name type="common">Ganba fungus</name>
    <dbReference type="NCBI Taxonomy" id="370292"/>
    <lineage>
        <taxon>Eukaryota</taxon>
        <taxon>Fungi</taxon>
        <taxon>Dikarya</taxon>
        <taxon>Basidiomycota</taxon>
        <taxon>Agaricomycotina</taxon>
        <taxon>Agaricomycetes</taxon>
        <taxon>Thelephorales</taxon>
        <taxon>Thelephoraceae</taxon>
        <taxon>Thelephora</taxon>
    </lineage>
</organism>
<reference evidence="1" key="1">
    <citation type="submission" date="2019-10" db="EMBL/GenBank/DDBJ databases">
        <authorList>
            <consortium name="DOE Joint Genome Institute"/>
            <person name="Kuo A."/>
            <person name="Miyauchi S."/>
            <person name="Kiss E."/>
            <person name="Drula E."/>
            <person name="Kohler A."/>
            <person name="Sanchez-Garcia M."/>
            <person name="Andreopoulos B."/>
            <person name="Barry K.W."/>
            <person name="Bonito G."/>
            <person name="Buee M."/>
            <person name="Carver A."/>
            <person name="Chen C."/>
            <person name="Cichocki N."/>
            <person name="Clum A."/>
            <person name="Culley D."/>
            <person name="Crous P.W."/>
            <person name="Fauchery L."/>
            <person name="Girlanda M."/>
            <person name="Hayes R."/>
            <person name="Keri Z."/>
            <person name="Labutti K."/>
            <person name="Lipzen A."/>
            <person name="Lombard V."/>
            <person name="Magnuson J."/>
            <person name="Maillard F."/>
            <person name="Morin E."/>
            <person name="Murat C."/>
            <person name="Nolan M."/>
            <person name="Ohm R."/>
            <person name="Pangilinan J."/>
            <person name="Pereira M."/>
            <person name="Perotto S."/>
            <person name="Peter M."/>
            <person name="Riley R."/>
            <person name="Sitrit Y."/>
            <person name="Stielow B."/>
            <person name="Szollosi G."/>
            <person name="Zifcakova L."/>
            <person name="Stursova M."/>
            <person name="Spatafora J.W."/>
            <person name="Tedersoo L."/>
            <person name="Vaario L.-M."/>
            <person name="Yamada A."/>
            <person name="Yan M."/>
            <person name="Wang P."/>
            <person name="Xu J."/>
            <person name="Bruns T."/>
            <person name="Baldrian P."/>
            <person name="Vilgalys R."/>
            <person name="Henrissat B."/>
            <person name="Grigoriev I.V."/>
            <person name="Hibbett D."/>
            <person name="Nagy L.G."/>
            <person name="Martin F.M."/>
        </authorList>
    </citation>
    <scope>NUCLEOTIDE SEQUENCE</scope>
    <source>
        <strain evidence="1">P2</strain>
    </source>
</reference>
<reference evidence="1" key="2">
    <citation type="journal article" date="2020" name="Nat. Commun.">
        <title>Large-scale genome sequencing of mycorrhizal fungi provides insights into the early evolution of symbiotic traits.</title>
        <authorList>
            <person name="Miyauchi S."/>
            <person name="Kiss E."/>
            <person name="Kuo A."/>
            <person name="Drula E."/>
            <person name="Kohler A."/>
            <person name="Sanchez-Garcia M."/>
            <person name="Morin E."/>
            <person name="Andreopoulos B."/>
            <person name="Barry K.W."/>
            <person name="Bonito G."/>
            <person name="Buee M."/>
            <person name="Carver A."/>
            <person name="Chen C."/>
            <person name="Cichocki N."/>
            <person name="Clum A."/>
            <person name="Culley D."/>
            <person name="Crous P.W."/>
            <person name="Fauchery L."/>
            <person name="Girlanda M."/>
            <person name="Hayes R.D."/>
            <person name="Keri Z."/>
            <person name="LaButti K."/>
            <person name="Lipzen A."/>
            <person name="Lombard V."/>
            <person name="Magnuson J."/>
            <person name="Maillard F."/>
            <person name="Murat C."/>
            <person name="Nolan M."/>
            <person name="Ohm R.A."/>
            <person name="Pangilinan J."/>
            <person name="Pereira M.F."/>
            <person name="Perotto S."/>
            <person name="Peter M."/>
            <person name="Pfister S."/>
            <person name="Riley R."/>
            <person name="Sitrit Y."/>
            <person name="Stielow J.B."/>
            <person name="Szollosi G."/>
            <person name="Zifcakova L."/>
            <person name="Stursova M."/>
            <person name="Spatafora J.W."/>
            <person name="Tedersoo L."/>
            <person name="Vaario L.M."/>
            <person name="Yamada A."/>
            <person name="Yan M."/>
            <person name="Wang P."/>
            <person name="Xu J."/>
            <person name="Bruns T."/>
            <person name="Baldrian P."/>
            <person name="Vilgalys R."/>
            <person name="Dunand C."/>
            <person name="Henrissat B."/>
            <person name="Grigoriev I.V."/>
            <person name="Hibbett D."/>
            <person name="Nagy L.G."/>
            <person name="Martin F.M."/>
        </authorList>
    </citation>
    <scope>NUCLEOTIDE SEQUENCE</scope>
    <source>
        <strain evidence="1">P2</strain>
    </source>
</reference>
<dbReference type="Proteomes" id="UP000886501">
    <property type="component" value="Unassembled WGS sequence"/>
</dbReference>
<comment type="caution">
    <text evidence="1">The sequence shown here is derived from an EMBL/GenBank/DDBJ whole genome shotgun (WGS) entry which is preliminary data.</text>
</comment>
<proteinExistence type="predicted"/>
<name>A0ACB6ZD91_THEGA</name>
<protein>
    <submittedName>
        <fullName evidence="1">Uncharacterized protein</fullName>
    </submittedName>
</protein>
<accession>A0ACB6ZD91</accession>
<keyword evidence="2" id="KW-1185">Reference proteome</keyword>
<evidence type="ECO:0000313" key="1">
    <source>
        <dbReference type="EMBL" id="KAF9647680.1"/>
    </source>
</evidence>
<dbReference type="EMBL" id="MU118028">
    <property type="protein sequence ID" value="KAF9647680.1"/>
    <property type="molecule type" value="Genomic_DNA"/>
</dbReference>
<gene>
    <name evidence="1" type="ORF">BDM02DRAFT_2526506</name>
</gene>
<sequence length="712" mass="79515">MSLNTVCDFFNIEYRGRQGISQLVSKIPKKIRSKKANPHTLGWRDVYTVVEMKRGPKDKGSWPPLRMFTVRVATTDVAEIGDKKLFEPCRDPSPPVDAEEDSQAKGSVSTKSGRGRKRTASVAGIKGGTSGNKSKRARQQNSERNTGEPESKRSPQQKSGKNTRKSLAIQNGIYAAEKFSDSLSVSHVLNLLVQDDYLWISWIDREGVIFSSGFSFFANLPLTLVLLLTLQRFGRRQWGYISELTSRDRAVSLYPVNADGSLGRGEVDINFYLNDKIHSGWSLLGRATTVVGASDKAKDSRAHAEEEPSGVRNGDEADERDISGSYEDHCLDLDEVDADEQSHENSPNETSSDLSSTGDEEVINAEGVDDEDKQEGGEDEKENKDNQGALNQLHDLVLKVFWPEASRHEEWKIISHAQTLGDVDKFIGGHIPQAKYARDLSHYSTRHIRDFLGLKTAPRTLRLMVMPRLYPLYDLGGEALWNAFWECFVCHYRLWVNGIHHGDISFNNLMYYVTPQTNAPRGVLNDYDLASWAGKETVNNGRTGTIPFMALDLLNGGLEACVPRLYRHDAESFTWVLAYLSVVTIERKHKGGSAKFSWPPEMDAWFEENRVTHRSSKQSLGMQYGDEVPVPEHYARYTTTIRQLITYWVNRYASSSMEAKRGAAMPGDEDATATLKVLIAKMGKFEGDAPDVFAGVKALLHGAVDVPTAPVV</sequence>